<evidence type="ECO:0000313" key="2">
    <source>
        <dbReference type="Proteomes" id="UP000199470"/>
    </source>
</evidence>
<dbReference type="Proteomes" id="UP000199470">
    <property type="component" value="Unassembled WGS sequence"/>
</dbReference>
<protein>
    <submittedName>
        <fullName evidence="1">Uncharacterized protein</fullName>
    </submittedName>
</protein>
<dbReference type="STRING" id="758825.SAMN02982985_02885"/>
<dbReference type="AlphaFoldDB" id="A0A1I4NE35"/>
<proteinExistence type="predicted"/>
<sequence>MAVLQDDGRAALAEAVKSRPIHLAWGSGDPAWDNGGTAPEPKNAAALVAEVGRRVATEARFVAPDPAGEVSVVSGRYTFSETPTKWLLVRFVFDFLDAPAAQLREVGIFLGTVVKPELPPGQRYFVAADLLSPGKLYALERFDKTTRSPSIRQTFEYVLPF</sequence>
<dbReference type="EMBL" id="FOTW01000013">
    <property type="protein sequence ID" value="SFM13646.1"/>
    <property type="molecule type" value="Genomic_DNA"/>
</dbReference>
<keyword evidence="2" id="KW-1185">Reference proteome</keyword>
<dbReference type="OrthoDB" id="8212120at2"/>
<dbReference type="InterPro" id="IPR058040">
    <property type="entry name" value="BW3TFN"/>
</dbReference>
<gene>
    <name evidence="1" type="ORF">SAMN02982985_02885</name>
</gene>
<accession>A0A1I4NE35</accession>
<name>A0A1I4NE35_9BURK</name>
<dbReference type="RefSeq" id="WP_093388388.1">
    <property type="nucleotide sequence ID" value="NZ_FOTW01000013.1"/>
</dbReference>
<evidence type="ECO:0000313" key="1">
    <source>
        <dbReference type="EMBL" id="SFM13646.1"/>
    </source>
</evidence>
<reference evidence="1 2" key="1">
    <citation type="submission" date="2016-10" db="EMBL/GenBank/DDBJ databases">
        <authorList>
            <person name="de Groot N.N."/>
        </authorList>
    </citation>
    <scope>NUCLEOTIDE SEQUENCE [LARGE SCALE GENOMIC DNA]</scope>
    <source>
        <strain evidence="1 2">ATCC 43154</strain>
    </source>
</reference>
<dbReference type="Pfam" id="PF25691">
    <property type="entry name" value="BW3TFN"/>
    <property type="match status" value="1"/>
</dbReference>
<organism evidence="1 2">
    <name type="scientific">Rugamonas rubra</name>
    <dbReference type="NCBI Taxonomy" id="758825"/>
    <lineage>
        <taxon>Bacteria</taxon>
        <taxon>Pseudomonadati</taxon>
        <taxon>Pseudomonadota</taxon>
        <taxon>Betaproteobacteria</taxon>
        <taxon>Burkholderiales</taxon>
        <taxon>Oxalobacteraceae</taxon>
        <taxon>Telluria group</taxon>
        <taxon>Rugamonas</taxon>
    </lineage>
</organism>